<keyword evidence="3" id="KW-1185">Reference proteome</keyword>
<organism evidence="2 3">
    <name type="scientific">Corynebacterium pseudokroppenstedtii</name>
    <dbReference type="NCBI Taxonomy" id="2804917"/>
    <lineage>
        <taxon>Bacteria</taxon>
        <taxon>Bacillati</taxon>
        <taxon>Actinomycetota</taxon>
        <taxon>Actinomycetes</taxon>
        <taxon>Mycobacteriales</taxon>
        <taxon>Corynebacteriaceae</taxon>
        <taxon>Corynebacterium</taxon>
    </lineage>
</organism>
<dbReference type="AlphaFoldDB" id="A0AAU0Q0X2"/>
<name>A0AAU0Q0X2_9CORY</name>
<dbReference type="RefSeq" id="WP_221924221.1">
    <property type="nucleotide sequence ID" value="NZ_CP137757.1"/>
</dbReference>
<evidence type="ECO:0000313" key="2">
    <source>
        <dbReference type="EMBL" id="WPF25133.1"/>
    </source>
</evidence>
<dbReference type="KEGG" id="cpsk:Q0N40_00785"/>
<dbReference type="EMBL" id="CP137757">
    <property type="protein sequence ID" value="WPF25133.1"/>
    <property type="molecule type" value="Genomic_DNA"/>
</dbReference>
<feature type="domain" description="Rhodanase C-terminal" evidence="1">
    <location>
        <begin position="17"/>
        <end position="55"/>
    </location>
</feature>
<protein>
    <recommendedName>
        <fullName evidence="1">Rhodanase C-terminal domain-containing protein</fullName>
    </recommendedName>
</protein>
<sequence length="60" mass="6870">MGHKLTGTSIGVEPRVECGKPTAQYVNCERIDCRQRFEWCNECTSADKRQYCDVCELVLV</sequence>
<reference evidence="2 3" key="1">
    <citation type="submission" date="2023-10" db="EMBL/GenBank/DDBJ databases">
        <title>complete genome sequence of Corynebacterium pseudokroppenstedtii P15-C1.</title>
        <authorList>
            <person name="Bruggemann H."/>
            <person name="Poehlein A."/>
        </authorList>
    </citation>
    <scope>NUCLEOTIDE SEQUENCE [LARGE SCALE GENOMIC DNA]</scope>
    <source>
        <strain evidence="2 3">P15_C1</strain>
    </source>
</reference>
<accession>A0AAU0Q0X2</accession>
<proteinExistence type="predicted"/>
<dbReference type="Proteomes" id="UP001174314">
    <property type="component" value="Chromosome"/>
</dbReference>
<evidence type="ECO:0000259" key="1">
    <source>
        <dbReference type="Pfam" id="PF12368"/>
    </source>
</evidence>
<gene>
    <name evidence="2" type="ORF">Q0N40_00785</name>
</gene>
<dbReference type="InterPro" id="IPR022111">
    <property type="entry name" value="Rhodanese_C"/>
</dbReference>
<evidence type="ECO:0000313" key="3">
    <source>
        <dbReference type="Proteomes" id="UP001174314"/>
    </source>
</evidence>
<dbReference type="Pfam" id="PF12368">
    <property type="entry name" value="Rhodanese_C"/>
    <property type="match status" value="1"/>
</dbReference>